<comment type="caution">
    <text evidence="3">The sequence shown here is derived from an EMBL/GenBank/DDBJ whole genome shotgun (WGS) entry which is preliminary data.</text>
</comment>
<name>A0A4V2XAF5_9BACT</name>
<sequence length="711" mass="78675">MRIYFTLFCIGALLTNFGAYAQENLSVFDYWKMHDGTPGMSLYKHLYSRATHQISERNAAITELKTKSDWQKRQKFVRTRLKEALGIFPEKTPLNPVITGTLQRDGFRVEKLYFESQPGYFVTAAMFIPEKTSGKAPAILYCSGHSPTGFRSDVYQHTILNYVKKGFVVLAFDPIGQGERREYGGLEGKSSPTKEHAFAGAQSFLAGRSIAYYFVWDGIRAIDYLISRPEVDAARIGITGRSGGGTQTAYIAAVDERILASAPECYITTYDKLWQSAGPQDAEQNLLYTLEKGLDMADFLEVRAPKPTLIVSTTRDMFSIQGVRDAYQEAQGAFRAFEQADYLQKVEDDAPHASTLKNREATYAFFQKHLNNPGSSVDVKTEIFKEEELYVTPPGNVLQHLKGKSIFDLSHQYALDLVNKRGHSSKATAELRASVMEISGYIAPNSPDESIFSGRLQRTDYAIEKYLVKGAGNYFIPVLWLKPGKSNGKTIVLLDDRGKSAPVASGQLADQLAKGGYDVLTADLSGCGELGNGYLKGGDSMLEGSPLNIWFAGIQVHQSLVAVRAAEIQRLATFFQQLSSPPSTVSVIAQGTFATDVLHAAMIKNPFEHIVLINPLSSFQSITEQRLYKPKHIMSAVAGAITEYDLPDLVRTLSDQKLLLINPVDATETPLNERSILTVYAGKATKQSSLPSIKHGIDEATIEQEILKWIK</sequence>
<dbReference type="EMBL" id="SMJU01000003">
    <property type="protein sequence ID" value="TDB67395.1"/>
    <property type="molecule type" value="Genomic_DNA"/>
</dbReference>
<proteinExistence type="predicted"/>
<dbReference type="PANTHER" id="PTHR22946:SF8">
    <property type="entry name" value="ACETYL XYLAN ESTERASE DOMAIN-CONTAINING PROTEIN"/>
    <property type="match status" value="1"/>
</dbReference>
<feature type="signal peptide" evidence="1">
    <location>
        <begin position="1"/>
        <end position="21"/>
    </location>
</feature>
<gene>
    <name evidence="3" type="ORF">EZE20_05455</name>
</gene>
<evidence type="ECO:0000259" key="2">
    <source>
        <dbReference type="Pfam" id="PF05448"/>
    </source>
</evidence>
<evidence type="ECO:0000256" key="1">
    <source>
        <dbReference type="SAM" id="SignalP"/>
    </source>
</evidence>
<dbReference type="Pfam" id="PF05448">
    <property type="entry name" value="AXE1"/>
    <property type="match status" value="1"/>
</dbReference>
<keyword evidence="4" id="KW-1185">Reference proteome</keyword>
<dbReference type="InterPro" id="IPR029058">
    <property type="entry name" value="AB_hydrolase_fold"/>
</dbReference>
<evidence type="ECO:0000313" key="3">
    <source>
        <dbReference type="EMBL" id="TDB67395.1"/>
    </source>
</evidence>
<protein>
    <submittedName>
        <fullName evidence="3">Xylan esterase</fullName>
    </submittedName>
</protein>
<dbReference type="SUPFAM" id="SSF53474">
    <property type="entry name" value="alpha/beta-Hydrolases"/>
    <property type="match status" value="2"/>
</dbReference>
<feature type="chain" id="PRO_5020667795" evidence="1">
    <location>
        <begin position="22"/>
        <end position="711"/>
    </location>
</feature>
<reference evidence="3 4" key="1">
    <citation type="submission" date="2019-02" db="EMBL/GenBank/DDBJ databases">
        <title>Arundinibacter roseus gen. nov., sp. nov., a new member of the family Cytophagaceae.</title>
        <authorList>
            <person name="Szuroczki S."/>
            <person name="Khayer B."/>
            <person name="Sproer C."/>
            <person name="Toumi M."/>
            <person name="Szabo A."/>
            <person name="Felfoldi T."/>
            <person name="Schumann P."/>
            <person name="Toth E."/>
        </authorList>
    </citation>
    <scope>NUCLEOTIDE SEQUENCE [LARGE SCALE GENOMIC DNA]</scope>
    <source>
        <strain evidence="3 4">DMA-k-7a</strain>
    </source>
</reference>
<dbReference type="RefSeq" id="WP_132115334.1">
    <property type="nucleotide sequence ID" value="NZ_SMJU01000003.1"/>
</dbReference>
<feature type="domain" description="Acetyl xylan esterase" evidence="2">
    <location>
        <begin position="104"/>
        <end position="278"/>
    </location>
</feature>
<accession>A0A4V2XAF5</accession>
<dbReference type="InterPro" id="IPR008391">
    <property type="entry name" value="AXE1_dom"/>
</dbReference>
<dbReference type="InterPro" id="IPR050261">
    <property type="entry name" value="FrsA_esterase"/>
</dbReference>
<dbReference type="OrthoDB" id="3668964at2"/>
<dbReference type="AlphaFoldDB" id="A0A4V2XAF5"/>
<dbReference type="Proteomes" id="UP000295706">
    <property type="component" value="Unassembled WGS sequence"/>
</dbReference>
<keyword evidence="1" id="KW-0732">Signal</keyword>
<evidence type="ECO:0000313" key="4">
    <source>
        <dbReference type="Proteomes" id="UP000295706"/>
    </source>
</evidence>
<dbReference type="Gene3D" id="3.40.50.1820">
    <property type="entry name" value="alpha/beta hydrolase"/>
    <property type="match status" value="2"/>
</dbReference>
<dbReference type="PANTHER" id="PTHR22946">
    <property type="entry name" value="DIENELACTONE HYDROLASE DOMAIN-CONTAINING PROTEIN-RELATED"/>
    <property type="match status" value="1"/>
</dbReference>
<organism evidence="3 4">
    <name type="scientific">Arundinibacter roseus</name>
    <dbReference type="NCBI Taxonomy" id="2070510"/>
    <lineage>
        <taxon>Bacteria</taxon>
        <taxon>Pseudomonadati</taxon>
        <taxon>Bacteroidota</taxon>
        <taxon>Cytophagia</taxon>
        <taxon>Cytophagales</taxon>
        <taxon>Spirosomataceae</taxon>
        <taxon>Arundinibacter</taxon>
    </lineage>
</organism>